<dbReference type="AlphaFoldDB" id="X6MB48"/>
<evidence type="ECO:0000259" key="7">
    <source>
        <dbReference type="Pfam" id="PF23387"/>
    </source>
</evidence>
<evidence type="ECO:0000256" key="5">
    <source>
        <dbReference type="ARBA" id="ARBA00023273"/>
    </source>
</evidence>
<evidence type="ECO:0000256" key="4">
    <source>
        <dbReference type="ARBA" id="ARBA00023069"/>
    </source>
</evidence>
<comment type="subcellular location">
    <subcellularLocation>
        <location evidence="1">Cell projection</location>
        <location evidence="1">Cilium</location>
    </subcellularLocation>
</comment>
<keyword evidence="4" id="KW-0969">Cilium</keyword>
<dbReference type="Gene3D" id="1.25.40.470">
    <property type="match status" value="1"/>
</dbReference>
<keyword evidence="3" id="KW-0677">Repeat</keyword>
<feature type="compositionally biased region" description="Basic and acidic residues" evidence="6">
    <location>
        <begin position="67"/>
        <end position="77"/>
    </location>
</feature>
<dbReference type="GO" id="GO:0042073">
    <property type="term" value="P:intraciliary transport"/>
    <property type="evidence" value="ECO:0007669"/>
    <property type="project" value="TreeGrafter"/>
</dbReference>
<dbReference type="EMBL" id="ASPP01023567">
    <property type="protein sequence ID" value="ETO10260.1"/>
    <property type="molecule type" value="Genomic_DNA"/>
</dbReference>
<dbReference type="InterPro" id="IPR056157">
    <property type="entry name" value="TPR_IFT80_172_dom"/>
</dbReference>
<dbReference type="PANTHER" id="PTHR15722:SF2">
    <property type="entry name" value="INTRAFLAGELLAR TRANSPORT PROTEIN 172 HOMOLOG"/>
    <property type="match status" value="1"/>
</dbReference>
<feature type="non-terminal residue" evidence="8">
    <location>
        <position position="1"/>
    </location>
</feature>
<dbReference type="GO" id="GO:0005930">
    <property type="term" value="C:axoneme"/>
    <property type="evidence" value="ECO:0007669"/>
    <property type="project" value="TreeGrafter"/>
</dbReference>
<name>X6MB48_RETFI</name>
<gene>
    <name evidence="8" type="ORF">RFI_27118</name>
</gene>
<keyword evidence="9" id="KW-1185">Reference proteome</keyword>
<dbReference type="Pfam" id="PF23387">
    <property type="entry name" value="TPR_IFT80_172"/>
    <property type="match status" value="1"/>
</dbReference>
<evidence type="ECO:0000256" key="2">
    <source>
        <dbReference type="ARBA" id="ARBA00022574"/>
    </source>
</evidence>
<reference evidence="8 9" key="1">
    <citation type="journal article" date="2013" name="Curr. Biol.">
        <title>The Genome of the Foraminiferan Reticulomyxa filosa.</title>
        <authorList>
            <person name="Glockner G."/>
            <person name="Hulsmann N."/>
            <person name="Schleicher M."/>
            <person name="Noegel A.A."/>
            <person name="Eichinger L."/>
            <person name="Gallinger C."/>
            <person name="Pawlowski J."/>
            <person name="Sierra R."/>
            <person name="Euteneuer U."/>
            <person name="Pillet L."/>
            <person name="Moustafa A."/>
            <person name="Platzer M."/>
            <person name="Groth M."/>
            <person name="Szafranski K."/>
            <person name="Schliwa M."/>
        </authorList>
    </citation>
    <scope>NUCLEOTIDE SEQUENCE [LARGE SCALE GENOMIC DNA]</scope>
</reference>
<proteinExistence type="predicted"/>
<dbReference type="GO" id="GO:0036064">
    <property type="term" value="C:ciliary basal body"/>
    <property type="evidence" value="ECO:0007669"/>
    <property type="project" value="TreeGrafter"/>
</dbReference>
<accession>X6MB48</accession>
<evidence type="ECO:0000313" key="9">
    <source>
        <dbReference type="Proteomes" id="UP000023152"/>
    </source>
</evidence>
<feature type="region of interest" description="Disordered" evidence="6">
    <location>
        <begin position="67"/>
        <end position="88"/>
    </location>
</feature>
<evidence type="ECO:0000256" key="3">
    <source>
        <dbReference type="ARBA" id="ARBA00022737"/>
    </source>
</evidence>
<evidence type="ECO:0000256" key="6">
    <source>
        <dbReference type="SAM" id="MobiDB-lite"/>
    </source>
</evidence>
<dbReference type="GO" id="GO:0030992">
    <property type="term" value="C:intraciliary transport particle B"/>
    <property type="evidence" value="ECO:0007669"/>
    <property type="project" value="TreeGrafter"/>
</dbReference>
<feature type="domain" description="IFT80/172/WDR35 TPR" evidence="7">
    <location>
        <begin position="338"/>
        <end position="430"/>
    </location>
</feature>
<keyword evidence="5" id="KW-0966">Cell projection</keyword>
<evidence type="ECO:0000256" key="1">
    <source>
        <dbReference type="ARBA" id="ARBA00004138"/>
    </source>
</evidence>
<dbReference type="OrthoDB" id="2186662at2759"/>
<dbReference type="Proteomes" id="UP000023152">
    <property type="component" value="Unassembled WGS sequence"/>
</dbReference>
<dbReference type="PANTHER" id="PTHR15722">
    <property type="entry name" value="IFT140/172-RELATED"/>
    <property type="match status" value="1"/>
</dbReference>
<protein>
    <recommendedName>
        <fullName evidence="7">IFT80/172/WDR35 TPR domain-containing protein</fullName>
    </recommendedName>
</protein>
<keyword evidence="2" id="KW-0853">WD repeat</keyword>
<comment type="caution">
    <text evidence="8">The sequence shown here is derived from an EMBL/GenBank/DDBJ whole genome shotgun (WGS) entry which is preliminary data.</text>
</comment>
<organism evidence="8 9">
    <name type="scientific">Reticulomyxa filosa</name>
    <dbReference type="NCBI Taxonomy" id="46433"/>
    <lineage>
        <taxon>Eukaryota</taxon>
        <taxon>Sar</taxon>
        <taxon>Rhizaria</taxon>
        <taxon>Retaria</taxon>
        <taxon>Foraminifera</taxon>
        <taxon>Monothalamids</taxon>
        <taxon>Reticulomyxidae</taxon>
        <taxon>Reticulomyxa</taxon>
    </lineage>
</organism>
<evidence type="ECO:0000313" key="8">
    <source>
        <dbReference type="EMBL" id="ETO10260.1"/>
    </source>
</evidence>
<sequence length="1221" mass="141239">KKKKKIKQTQRYKYLDQKEFVIGSKNGYEIVDLKIYKNQFVICRTPQTLLLADMGLGSTAIEKIAEAENKTADEKPSKSNSTSVGNEKNLATEDSTKFAYSEIEWQHNTYTTNNTASKKKSNVRTEFINPHSLSFRNYKKKDTCVIAYLLDLQTIQVLDIKQQLVWCTINHNQPIQWLELNDSCSHLLFLDDHRSLYLFPIHRTSTSPHDNSANSHGCTLLLNLAKYAQWVPNSSVIVAQNRNNDIYVWYYLCDLNNVFLLQSICGDVVDIERHFDIGQTRVIVLDPGPNKNVYYTLNEIVIRFQTAIEQKDFQEAVNTLSAMRVNCNESQKDELNSLWRQLSEMALQLNDYYVAQRCLIELGDISKAQFLQQQILKSQDKNLEQAYMLILNKQYKRAENIFLQKGDVNRTVEMYLSLNKWKDGIHLAKIKNHPLLEKIKEKQIHYLLSNQQYSEASKTKQSEGDVFGAIKLCIEGGWYNGCADLVVSNRLTIDQLTKRDVLLDDIVHYLSGSHSYLKCGELLEYFKENARALEMYKEGKCFSRALQLCKKFDKSLCSEMELEWANYLEWQVNDFEQAIHHYLESNHAVEAVQCSLHAHKYQKACQLLDQLSSASASNNEKANISLKSLYKQVADYYATVNDNVNLYTATKTAEKYYIKGGFVKECILMFLQKDAFEEAKRIATLQFASSFFLKIPWNSTADLVCVQKKQLKSNLTTEMQTVYAEEIERLENENKLEEAVKLLLCCKDLNRAIELLIKHSQYTKVLEMVQEFEPSRLVEVQLTIAKLLRAQNEFKQAEYHYIRANVTLEMYKENKLWEDAMRVGKTQGGLNIYKQLAYEYACSLQNHNLAVEMLIEKSLVDKAIDYTLEVEVNFEKAFQIAAKQCPHKANEIHHKYALHLQKLNEFSKAEEEFVAANQPHQIVEMYLNHQMWDEAIRSAQIYAPDILDQIYKARGLTALEEGNIVECERWLILAEDFEILIKIYEERGENAEAIRIANKYLPETVEKNFHIGKEQGTQSLEELLKQAQLLKDSGNYEDAVQTLLKISTSHHKDIEYIIGLWEEGLNLSMEKALSNLPETIAVIAQRLYDLGKFKQSAVYWLEINQHLRAIQCYIKCNEYKKAQQVAETYAPEHSAMIASEYEKHLIEKGELNQLSQVNLKMAQNIYASKQEWDKLYAIAAQSDDKDNVAKQAFVHAKSFFNDEKMQDIIESCKSAVQVLTR</sequence>